<dbReference type="RefSeq" id="WP_066668090.1">
    <property type="nucleotide sequence ID" value="NZ_LYVF01000158.1"/>
</dbReference>
<dbReference type="SUPFAM" id="SSF53901">
    <property type="entry name" value="Thiolase-like"/>
    <property type="match status" value="3"/>
</dbReference>
<dbReference type="PIRSF" id="PIRSF000429">
    <property type="entry name" value="Ac-CoA_Ac_transf"/>
    <property type="match status" value="1"/>
</dbReference>
<dbReference type="GO" id="GO:0003985">
    <property type="term" value="F:acetyl-CoA C-acetyltransferase activity"/>
    <property type="evidence" value="ECO:0007669"/>
    <property type="project" value="UniProtKB-EC"/>
</dbReference>
<dbReference type="FunFam" id="3.40.47.10:FF:000010">
    <property type="entry name" value="Acetyl-CoA acetyltransferase (Thiolase)"/>
    <property type="match status" value="1"/>
</dbReference>
<dbReference type="PROSITE" id="PS00099">
    <property type="entry name" value="THIOLASE_3"/>
    <property type="match status" value="1"/>
</dbReference>
<sequence>MKEVFVVSGVRTAIGNFGGTLKDVPAISLGSLVIREALKKAGLRPQSGEELLNYGPDALKGLPIVELEKAVSNWEETLCPVQVDEVIMGHVLQAACGQNTTRQASVHAGVPKESNAFTVNKVCASGLKAIALGAQAIMLGEADVVVAGGMENMSQAPYALPRARWGYRMDVTAKGECLDLMVYDGLWEIFYGYHMGNTAENVALRYGITREEQDAIGLLSHQRARAAIANSLFNDEIVPVEIPNRKGDALIFDTDERPMDTNMEKMARLKPVFRKDGTVTAGNASGINDAAAAVVLMSREKATELGVKPKLAVRSWASGGVDPAYMGVGPIPAVRKTLKHAGITAADLDVIELNEAFASQAIACMRELDLSMEKTNPLGSGISLGHPIGCTGARLVVTIMHEMQRQNHRYGLVALCIGGGQGMAMLLENIK</sequence>
<evidence type="ECO:0000256" key="5">
    <source>
        <dbReference type="ARBA" id="ARBA00023315"/>
    </source>
</evidence>
<evidence type="ECO:0000256" key="7">
    <source>
        <dbReference type="ARBA" id="ARBA00044137"/>
    </source>
</evidence>
<evidence type="ECO:0000313" key="14">
    <source>
        <dbReference type="Proteomes" id="UP000078532"/>
    </source>
</evidence>
<dbReference type="PROSITE" id="PS00098">
    <property type="entry name" value="THIOLASE_1"/>
    <property type="match status" value="1"/>
</dbReference>
<dbReference type="InterPro" id="IPR002155">
    <property type="entry name" value="Thiolase"/>
</dbReference>
<dbReference type="PANTHER" id="PTHR18919:SF107">
    <property type="entry name" value="ACETYL-COA ACETYLTRANSFERASE, CYTOSOLIC"/>
    <property type="match status" value="1"/>
</dbReference>
<keyword evidence="4 10" id="KW-0808">Transferase</keyword>
<dbReference type="GO" id="GO:0005737">
    <property type="term" value="C:cytoplasm"/>
    <property type="evidence" value="ECO:0007669"/>
    <property type="project" value="UniProtKB-SubCell"/>
</dbReference>
<evidence type="ECO:0000256" key="4">
    <source>
        <dbReference type="ARBA" id="ARBA00022679"/>
    </source>
</evidence>
<evidence type="ECO:0000256" key="6">
    <source>
        <dbReference type="ARBA" id="ARBA00030755"/>
    </source>
</evidence>
<gene>
    <name evidence="13" type="ORF">A6M21_09760</name>
</gene>
<organism evidence="13 14">
    <name type="scientific">Desulfotomaculum copahuensis</name>
    <dbReference type="NCBI Taxonomy" id="1838280"/>
    <lineage>
        <taxon>Bacteria</taxon>
        <taxon>Bacillati</taxon>
        <taxon>Bacillota</taxon>
        <taxon>Clostridia</taxon>
        <taxon>Eubacteriales</taxon>
        <taxon>Desulfotomaculaceae</taxon>
        <taxon>Desulfotomaculum</taxon>
    </lineage>
</organism>
<dbReference type="Proteomes" id="UP000078532">
    <property type="component" value="Unassembled WGS sequence"/>
</dbReference>
<proteinExistence type="inferred from homology"/>
<feature type="active site" description="Proton acceptor" evidence="9">
    <location>
        <position position="386"/>
    </location>
</feature>
<evidence type="ECO:0000259" key="12">
    <source>
        <dbReference type="Pfam" id="PF02803"/>
    </source>
</evidence>
<dbReference type="Gene3D" id="3.40.47.10">
    <property type="match status" value="3"/>
</dbReference>
<dbReference type="CDD" id="cd00751">
    <property type="entry name" value="thiolase"/>
    <property type="match status" value="1"/>
</dbReference>
<evidence type="ECO:0000256" key="2">
    <source>
        <dbReference type="ARBA" id="ARBA00010982"/>
    </source>
</evidence>
<protein>
    <recommendedName>
        <fullName evidence="7">Acetyl-CoA acetyltransferase</fullName>
        <ecNumber evidence="3">2.3.1.9</ecNumber>
    </recommendedName>
    <alternativeName>
        <fullName evidence="6">Acetoacetyl-CoA thiolase</fullName>
    </alternativeName>
</protein>
<feature type="domain" description="Thiolase N-terminal" evidence="11">
    <location>
        <begin position="78"/>
        <end position="300"/>
    </location>
</feature>
<evidence type="ECO:0000256" key="8">
    <source>
        <dbReference type="ARBA" id="ARBA00051550"/>
    </source>
</evidence>
<comment type="catalytic activity">
    <reaction evidence="8">
        <text>2 acetyl-CoA = acetoacetyl-CoA + CoA</text>
        <dbReference type="Rhea" id="RHEA:21036"/>
        <dbReference type="ChEBI" id="CHEBI:57286"/>
        <dbReference type="ChEBI" id="CHEBI:57287"/>
        <dbReference type="ChEBI" id="CHEBI:57288"/>
        <dbReference type="EC" id="2.3.1.9"/>
    </reaction>
</comment>
<dbReference type="Pfam" id="PF00108">
    <property type="entry name" value="Thiolase_N"/>
    <property type="match status" value="2"/>
</dbReference>
<dbReference type="PANTHER" id="PTHR18919">
    <property type="entry name" value="ACETYL-COA C-ACYLTRANSFERASE"/>
    <property type="match status" value="1"/>
</dbReference>
<dbReference type="Pfam" id="PF02803">
    <property type="entry name" value="Thiolase_C"/>
    <property type="match status" value="1"/>
</dbReference>
<dbReference type="EMBL" id="LYVF01000158">
    <property type="protein sequence ID" value="OAT81690.1"/>
    <property type="molecule type" value="Genomic_DNA"/>
</dbReference>
<dbReference type="EC" id="2.3.1.9" evidence="3"/>
<dbReference type="OrthoDB" id="56116at2"/>
<evidence type="ECO:0000259" key="11">
    <source>
        <dbReference type="Pfam" id="PF00108"/>
    </source>
</evidence>
<dbReference type="InterPro" id="IPR020617">
    <property type="entry name" value="Thiolase_C"/>
</dbReference>
<evidence type="ECO:0000313" key="13">
    <source>
        <dbReference type="EMBL" id="OAT81690.1"/>
    </source>
</evidence>
<name>A0A1B7LEH4_9FIRM</name>
<dbReference type="AlphaFoldDB" id="A0A1B7LEH4"/>
<feature type="domain" description="Thiolase C-terminal" evidence="12">
    <location>
        <begin position="308"/>
        <end position="428"/>
    </location>
</feature>
<evidence type="ECO:0000256" key="9">
    <source>
        <dbReference type="PIRSR" id="PIRSR000429-1"/>
    </source>
</evidence>
<feature type="domain" description="Thiolase N-terminal" evidence="11">
    <location>
        <begin position="4"/>
        <end position="48"/>
    </location>
</feature>
<keyword evidence="14" id="KW-1185">Reference proteome</keyword>
<comment type="subcellular location">
    <subcellularLocation>
        <location evidence="1">Cytoplasm</location>
    </subcellularLocation>
</comment>
<dbReference type="NCBIfam" id="TIGR01930">
    <property type="entry name" value="AcCoA-C-Actrans"/>
    <property type="match status" value="1"/>
</dbReference>
<feature type="active site" description="Acyl-thioester intermediate" evidence="9">
    <location>
        <position position="123"/>
    </location>
</feature>
<accession>A0A1B7LEH4</accession>
<evidence type="ECO:0000256" key="3">
    <source>
        <dbReference type="ARBA" id="ARBA00012705"/>
    </source>
</evidence>
<comment type="caution">
    <text evidence="13">The sequence shown here is derived from an EMBL/GenBank/DDBJ whole genome shotgun (WGS) entry which is preliminary data.</text>
</comment>
<dbReference type="InterPro" id="IPR020610">
    <property type="entry name" value="Thiolase_AS"/>
</dbReference>
<reference evidence="13 14" key="1">
    <citation type="submission" date="2016-04" db="EMBL/GenBank/DDBJ databases">
        <authorList>
            <person name="Evans L.H."/>
            <person name="Alamgir A."/>
            <person name="Owens N."/>
            <person name="Weber N.D."/>
            <person name="Virtaneva K."/>
            <person name="Barbian K."/>
            <person name="Babar A."/>
            <person name="Rosenke K."/>
        </authorList>
    </citation>
    <scope>NUCLEOTIDE SEQUENCE [LARGE SCALE GENOMIC DNA]</scope>
    <source>
        <strain evidence="13 14">LMa1</strain>
    </source>
</reference>
<dbReference type="InterPro" id="IPR020616">
    <property type="entry name" value="Thiolase_N"/>
</dbReference>
<feature type="active site" description="Proton acceptor" evidence="9">
    <location>
        <position position="416"/>
    </location>
</feature>
<dbReference type="InterPro" id="IPR020615">
    <property type="entry name" value="Thiolase_acyl_enz_int_AS"/>
</dbReference>
<evidence type="ECO:0000256" key="1">
    <source>
        <dbReference type="ARBA" id="ARBA00004496"/>
    </source>
</evidence>
<dbReference type="STRING" id="1838280.A6M21_09760"/>
<dbReference type="InterPro" id="IPR016039">
    <property type="entry name" value="Thiolase-like"/>
</dbReference>
<keyword evidence="5 10" id="KW-0012">Acyltransferase</keyword>
<comment type="similarity">
    <text evidence="2 10">Belongs to the thiolase-like superfamily. Thiolase family.</text>
</comment>
<evidence type="ECO:0000256" key="10">
    <source>
        <dbReference type="RuleBase" id="RU003557"/>
    </source>
</evidence>